<dbReference type="RefSeq" id="WP_135207128.1">
    <property type="nucleotide sequence ID" value="NZ_SPVF01000129.1"/>
</dbReference>
<evidence type="ECO:0000256" key="1">
    <source>
        <dbReference type="ARBA" id="ARBA00022553"/>
    </source>
</evidence>
<accession>A0A4Y9SDM5</accession>
<dbReference type="GO" id="GO:0000160">
    <property type="term" value="P:phosphorelay signal transduction system"/>
    <property type="evidence" value="ECO:0007669"/>
    <property type="project" value="InterPro"/>
</dbReference>
<dbReference type="SUPFAM" id="SSF52172">
    <property type="entry name" value="CheY-like"/>
    <property type="match status" value="1"/>
</dbReference>
<proteinExistence type="predicted"/>
<evidence type="ECO:0000256" key="2">
    <source>
        <dbReference type="PROSITE-ProRule" id="PRU00169"/>
    </source>
</evidence>
<dbReference type="EMBL" id="SPVF01000129">
    <property type="protein sequence ID" value="TFW20606.1"/>
    <property type="molecule type" value="Genomic_DNA"/>
</dbReference>
<name>A0A4Y9SDM5_9BURK</name>
<dbReference type="OrthoDB" id="9784719at2"/>
<gene>
    <name evidence="4" type="ORF">E4L96_10270</name>
</gene>
<feature type="modified residue" description="4-aspartylphosphate" evidence="2">
    <location>
        <position position="73"/>
    </location>
</feature>
<protein>
    <submittedName>
        <fullName evidence="4">Response regulator</fullName>
    </submittedName>
</protein>
<feature type="domain" description="Response regulatory" evidence="3">
    <location>
        <begin position="22"/>
        <end position="136"/>
    </location>
</feature>
<dbReference type="PANTHER" id="PTHR44591:SF3">
    <property type="entry name" value="RESPONSE REGULATORY DOMAIN-CONTAINING PROTEIN"/>
    <property type="match status" value="1"/>
</dbReference>
<dbReference type="SMART" id="SM00448">
    <property type="entry name" value="REC"/>
    <property type="match status" value="1"/>
</dbReference>
<evidence type="ECO:0000313" key="4">
    <source>
        <dbReference type="EMBL" id="TFW20606.1"/>
    </source>
</evidence>
<dbReference type="AlphaFoldDB" id="A0A4Y9SDM5"/>
<dbReference type="PROSITE" id="PS50110">
    <property type="entry name" value="RESPONSE_REGULATORY"/>
    <property type="match status" value="1"/>
</dbReference>
<organism evidence="4 5">
    <name type="scientific">Zemynaea arenosa</name>
    <dbReference type="NCBI Taxonomy" id="2561931"/>
    <lineage>
        <taxon>Bacteria</taxon>
        <taxon>Pseudomonadati</taxon>
        <taxon>Pseudomonadota</taxon>
        <taxon>Betaproteobacteria</taxon>
        <taxon>Burkholderiales</taxon>
        <taxon>Oxalobacteraceae</taxon>
        <taxon>Telluria group</taxon>
        <taxon>Zemynaea</taxon>
    </lineage>
</organism>
<evidence type="ECO:0000259" key="3">
    <source>
        <dbReference type="PROSITE" id="PS50110"/>
    </source>
</evidence>
<dbReference type="PANTHER" id="PTHR44591">
    <property type="entry name" value="STRESS RESPONSE REGULATOR PROTEIN 1"/>
    <property type="match status" value="1"/>
</dbReference>
<dbReference type="Proteomes" id="UP000298438">
    <property type="component" value="Unassembled WGS sequence"/>
</dbReference>
<sequence length="143" mass="14611">PAAGGAARASGHGRAQVLPGATVLLVDDSETVLEASRALLEQLGFVVVTAASADEALALLAQQVVAPGLVLSDIVMPGTLDGIGLARAVRARWPELPVILATGFSLDEDATLGAGFAVLRKPYTLDQLRQALHTDPARPATVA</sequence>
<feature type="non-terminal residue" evidence="4">
    <location>
        <position position="1"/>
    </location>
</feature>
<comment type="caution">
    <text evidence="4">The sequence shown here is derived from an EMBL/GenBank/DDBJ whole genome shotgun (WGS) entry which is preliminary data.</text>
</comment>
<evidence type="ECO:0000313" key="5">
    <source>
        <dbReference type="Proteomes" id="UP000298438"/>
    </source>
</evidence>
<dbReference type="InterPro" id="IPR050595">
    <property type="entry name" value="Bact_response_regulator"/>
</dbReference>
<dbReference type="InterPro" id="IPR001789">
    <property type="entry name" value="Sig_transdc_resp-reg_receiver"/>
</dbReference>
<keyword evidence="1 2" id="KW-0597">Phosphoprotein</keyword>
<keyword evidence="5" id="KW-1185">Reference proteome</keyword>
<reference evidence="4 5" key="1">
    <citation type="submission" date="2019-03" db="EMBL/GenBank/DDBJ databases">
        <title>Draft Genome Sequence of Massilia arenosa sp. nov., a Novel Massilia Species Isolated from a Sandy-loam Maize Soil.</title>
        <authorList>
            <person name="Raths R."/>
            <person name="Peta V."/>
            <person name="Bucking H."/>
        </authorList>
    </citation>
    <scope>NUCLEOTIDE SEQUENCE [LARGE SCALE GENOMIC DNA]</scope>
    <source>
        <strain evidence="4 5">MC02</strain>
    </source>
</reference>
<dbReference type="InterPro" id="IPR011006">
    <property type="entry name" value="CheY-like_superfamily"/>
</dbReference>
<dbReference type="Pfam" id="PF00072">
    <property type="entry name" value="Response_reg"/>
    <property type="match status" value="1"/>
</dbReference>
<dbReference type="Gene3D" id="3.40.50.2300">
    <property type="match status" value="1"/>
</dbReference>